<keyword evidence="2 4" id="KW-0808">Transferase</keyword>
<accession>A0A523UVS7</accession>
<evidence type="ECO:0000313" key="5">
    <source>
        <dbReference type="Proteomes" id="UP000315525"/>
    </source>
</evidence>
<evidence type="ECO:0000256" key="1">
    <source>
        <dbReference type="ARBA" id="ARBA00022603"/>
    </source>
</evidence>
<evidence type="ECO:0000256" key="2">
    <source>
        <dbReference type="ARBA" id="ARBA00022679"/>
    </source>
</evidence>
<name>A0A523UVS7_UNCT6</name>
<dbReference type="Gene3D" id="3.40.50.150">
    <property type="entry name" value="Vaccinia Virus protein VP39"/>
    <property type="match status" value="1"/>
</dbReference>
<dbReference type="PANTHER" id="PTHR43861:SF1">
    <property type="entry name" value="TRANS-ACONITATE 2-METHYLTRANSFERASE"/>
    <property type="match status" value="1"/>
</dbReference>
<evidence type="ECO:0000313" key="4">
    <source>
        <dbReference type="EMBL" id="TET46637.1"/>
    </source>
</evidence>
<dbReference type="PANTHER" id="PTHR43861">
    <property type="entry name" value="TRANS-ACONITATE 2-METHYLTRANSFERASE-RELATED"/>
    <property type="match status" value="1"/>
</dbReference>
<dbReference type="Pfam" id="PF13649">
    <property type="entry name" value="Methyltransf_25"/>
    <property type="match status" value="1"/>
</dbReference>
<dbReference type="InterPro" id="IPR041698">
    <property type="entry name" value="Methyltransf_25"/>
</dbReference>
<dbReference type="InterPro" id="IPR029063">
    <property type="entry name" value="SAM-dependent_MTases_sf"/>
</dbReference>
<sequence>MGNANGTEDEGMNKFGGYDDPLFAELYDFTPPYNARPDIDFYLNLAGSIEGKILELGCGTGRILIPSAVAGCRIVGLDNSEFMVARCREKLQSQPKEVQGRVQLVNGSMTDFELGKMFALVTAPFRAFQHLISIEEQLSCLRCVNRHLRVGGRLVFDVFQVDPSRIDNPAYTKETEEFAEVILSDGRSFRRSHRTIAFHRAEQYNDIELIFYVTHPDGRTERLVQAFPFRYFFRYEVEHLLARAGFEVIQLFGNFDKSELTNDSNDMIFVAKKCESTL</sequence>
<protein>
    <submittedName>
        <fullName evidence="4">Class I SAM-dependent methyltransferase</fullName>
    </submittedName>
</protein>
<comment type="caution">
    <text evidence="4">The sequence shown here is derived from an EMBL/GenBank/DDBJ whole genome shotgun (WGS) entry which is preliminary data.</text>
</comment>
<gene>
    <name evidence="4" type="ORF">E3J62_03260</name>
</gene>
<dbReference type="EMBL" id="SOJN01000046">
    <property type="protein sequence ID" value="TET46637.1"/>
    <property type="molecule type" value="Genomic_DNA"/>
</dbReference>
<dbReference type="Proteomes" id="UP000315525">
    <property type="component" value="Unassembled WGS sequence"/>
</dbReference>
<reference evidence="4 5" key="1">
    <citation type="submission" date="2019-03" db="EMBL/GenBank/DDBJ databases">
        <title>Metabolic potential of uncultured bacteria and archaea associated with petroleum seepage in deep-sea sediments.</title>
        <authorList>
            <person name="Dong X."/>
            <person name="Hubert C."/>
        </authorList>
    </citation>
    <scope>NUCLEOTIDE SEQUENCE [LARGE SCALE GENOMIC DNA]</scope>
    <source>
        <strain evidence="4">E44_bin18</strain>
    </source>
</reference>
<dbReference type="GO" id="GO:0032259">
    <property type="term" value="P:methylation"/>
    <property type="evidence" value="ECO:0007669"/>
    <property type="project" value="UniProtKB-KW"/>
</dbReference>
<dbReference type="AlphaFoldDB" id="A0A523UVS7"/>
<organism evidence="4 5">
    <name type="scientific">candidate division TA06 bacterium</name>
    <dbReference type="NCBI Taxonomy" id="2250710"/>
    <lineage>
        <taxon>Bacteria</taxon>
        <taxon>Bacteria division TA06</taxon>
    </lineage>
</organism>
<dbReference type="GO" id="GO:0008168">
    <property type="term" value="F:methyltransferase activity"/>
    <property type="evidence" value="ECO:0007669"/>
    <property type="project" value="UniProtKB-KW"/>
</dbReference>
<dbReference type="SUPFAM" id="SSF53335">
    <property type="entry name" value="S-adenosyl-L-methionine-dependent methyltransferases"/>
    <property type="match status" value="1"/>
</dbReference>
<feature type="domain" description="Methyltransferase" evidence="3">
    <location>
        <begin position="53"/>
        <end position="152"/>
    </location>
</feature>
<keyword evidence="1 4" id="KW-0489">Methyltransferase</keyword>
<dbReference type="CDD" id="cd02440">
    <property type="entry name" value="AdoMet_MTases"/>
    <property type="match status" value="1"/>
</dbReference>
<evidence type="ECO:0000259" key="3">
    <source>
        <dbReference type="Pfam" id="PF13649"/>
    </source>
</evidence>
<proteinExistence type="predicted"/>
<dbReference type="Gene3D" id="2.20.130.10">
    <property type="entry name" value="CAC2371-like domains"/>
    <property type="match status" value="1"/>
</dbReference>